<keyword evidence="1 5" id="KW-0489">Methyltransferase</keyword>
<evidence type="ECO:0000256" key="2">
    <source>
        <dbReference type="ARBA" id="ARBA00022679"/>
    </source>
</evidence>
<dbReference type="Gene3D" id="3.40.1280.10">
    <property type="match status" value="1"/>
</dbReference>
<dbReference type="GO" id="GO:0003723">
    <property type="term" value="F:RNA binding"/>
    <property type="evidence" value="ECO:0007669"/>
    <property type="project" value="InterPro"/>
</dbReference>
<dbReference type="Proteomes" id="UP000192359">
    <property type="component" value="Unassembled WGS sequence"/>
</dbReference>
<evidence type="ECO:0000313" key="5">
    <source>
        <dbReference type="EMBL" id="ORC16496.1"/>
    </source>
</evidence>
<dbReference type="InterPro" id="IPR006795">
    <property type="entry name" value="Thiostrepton-R_Mease_TSNR_N"/>
</dbReference>
<dbReference type="Pfam" id="PF04705">
    <property type="entry name" value="TSNR_N"/>
    <property type="match status" value="1"/>
</dbReference>
<evidence type="ECO:0000256" key="1">
    <source>
        <dbReference type="ARBA" id="ARBA00022603"/>
    </source>
</evidence>
<name>A0A1Y1RNR0_9MICC</name>
<dbReference type="InterPro" id="IPR051259">
    <property type="entry name" value="rRNA_Methyltransferase"/>
</dbReference>
<protein>
    <submittedName>
        <fullName evidence="5">NshR/TsnR family 23S rRNA methyltransferase</fullName>
    </submittedName>
</protein>
<dbReference type="InterPro" id="IPR029026">
    <property type="entry name" value="tRNA_m1G_MTases_N"/>
</dbReference>
<dbReference type="InterPro" id="IPR029028">
    <property type="entry name" value="Alpha/beta_knot_MTases"/>
</dbReference>
<evidence type="ECO:0000259" key="4">
    <source>
        <dbReference type="Pfam" id="PF04705"/>
    </source>
</evidence>
<sequence length="271" mass="29135">MLSPDFISERSDPAVQRIVDLIKPARGKLRTVLIEDFEPLMQSLAAGVEFVEIYGLENATLPHELLTKAAEHNIPVRVIATSLAGQIFKIEKKPKLFGVARVPRPSRLTDLEKASGDIILLDGVKIVGNIGAIVRTSFALGAAGIVLVNSDLASVADRRLIRASRGYVFSLPVVLATREEALKHFSKNSSRLVSFDLEGSVSIEQLGHIKERLVLVFGSEKIGASEAIGAISQDKVTIPMNPRAESLNVSVSAGIALHSRADFNLASTAPN</sequence>
<comment type="caution">
    <text evidence="5">The sequence shown here is derived from an EMBL/GenBank/DDBJ whole genome shotgun (WGS) entry which is preliminary data.</text>
</comment>
<keyword evidence="6" id="KW-1185">Reference proteome</keyword>
<organism evidence="5 6">
    <name type="scientific">Rothia nasimurium</name>
    <dbReference type="NCBI Taxonomy" id="85336"/>
    <lineage>
        <taxon>Bacteria</taxon>
        <taxon>Bacillati</taxon>
        <taxon>Actinomycetota</taxon>
        <taxon>Actinomycetes</taxon>
        <taxon>Micrococcales</taxon>
        <taxon>Micrococcaceae</taxon>
        <taxon>Rothia</taxon>
    </lineage>
</organism>
<dbReference type="GO" id="GO:0008649">
    <property type="term" value="F:rRNA methyltransferase activity"/>
    <property type="evidence" value="ECO:0007669"/>
    <property type="project" value="InterPro"/>
</dbReference>
<evidence type="ECO:0000313" key="6">
    <source>
        <dbReference type="Proteomes" id="UP000192359"/>
    </source>
</evidence>
<dbReference type="PANTHER" id="PTHR43191:SF2">
    <property type="entry name" value="RRNA METHYLTRANSFERASE 3, MITOCHONDRIAL"/>
    <property type="match status" value="1"/>
</dbReference>
<dbReference type="InterPro" id="IPR001537">
    <property type="entry name" value="SpoU_MeTrfase"/>
</dbReference>
<keyword evidence="2 5" id="KW-0808">Transferase</keyword>
<dbReference type="InterPro" id="IPR029064">
    <property type="entry name" value="Ribosomal_eL30-like_sf"/>
</dbReference>
<dbReference type="OrthoDB" id="9785673at2"/>
<dbReference type="AlphaFoldDB" id="A0A1Y1RNR0"/>
<feature type="domain" description="Thiostrepton-resistance methylase N-terminal" evidence="4">
    <location>
        <begin position="5"/>
        <end position="112"/>
    </location>
</feature>
<dbReference type="Pfam" id="PF00588">
    <property type="entry name" value="SpoU_methylase"/>
    <property type="match status" value="1"/>
</dbReference>
<dbReference type="GO" id="GO:0046677">
    <property type="term" value="P:response to antibiotic"/>
    <property type="evidence" value="ECO:0007669"/>
    <property type="project" value="InterPro"/>
</dbReference>
<dbReference type="Gene3D" id="3.30.1330.30">
    <property type="match status" value="1"/>
</dbReference>
<feature type="domain" description="tRNA/rRNA methyltransferase SpoU type" evidence="3">
    <location>
        <begin position="118"/>
        <end position="258"/>
    </location>
</feature>
<gene>
    <name evidence="5" type="ORF">A7979_04040</name>
</gene>
<accession>A0A1Y1RNR0</accession>
<evidence type="ECO:0000259" key="3">
    <source>
        <dbReference type="Pfam" id="PF00588"/>
    </source>
</evidence>
<dbReference type="EMBL" id="LXWF01000040">
    <property type="protein sequence ID" value="ORC16496.1"/>
    <property type="molecule type" value="Genomic_DNA"/>
</dbReference>
<dbReference type="SUPFAM" id="SSF75217">
    <property type="entry name" value="alpha/beta knot"/>
    <property type="match status" value="1"/>
</dbReference>
<dbReference type="SUPFAM" id="SSF55315">
    <property type="entry name" value="L30e-like"/>
    <property type="match status" value="1"/>
</dbReference>
<reference evidence="5 6" key="1">
    <citation type="submission" date="2016-05" db="EMBL/GenBank/DDBJ databases">
        <title>Draft genome sequence of a porcine commensal Rothia nasimurium.</title>
        <authorList>
            <person name="Gaiser R.A."/>
            <person name="Van Baarlen P."/>
            <person name="Wells J.M."/>
        </authorList>
    </citation>
    <scope>NUCLEOTIDE SEQUENCE [LARGE SCALE GENOMIC DNA]</scope>
    <source>
        <strain evidence="5 6">PT-32</strain>
    </source>
</reference>
<proteinExistence type="predicted"/>
<dbReference type="PANTHER" id="PTHR43191">
    <property type="entry name" value="RRNA METHYLTRANSFERASE 3"/>
    <property type="match status" value="1"/>
</dbReference>
<dbReference type="RefSeq" id="WP_083092070.1">
    <property type="nucleotide sequence ID" value="NZ_LXWF01000040.1"/>
</dbReference>